<gene>
    <name evidence="2" type="primary">PTPN18</name>
    <name evidence="2" type="ORF">P7K49_014425</name>
</gene>
<reference evidence="2 3" key="1">
    <citation type="submission" date="2023-05" db="EMBL/GenBank/DDBJ databases">
        <title>B98-5 Cell Line De Novo Hybrid Assembly: An Optical Mapping Approach.</title>
        <authorList>
            <person name="Kananen K."/>
            <person name="Auerbach J.A."/>
            <person name="Kautto E."/>
            <person name="Blachly J.S."/>
        </authorList>
    </citation>
    <scope>NUCLEOTIDE SEQUENCE [LARGE SCALE GENOMIC DNA]</scope>
    <source>
        <strain evidence="2">B95-8</strain>
        <tissue evidence="2">Cell line</tissue>
    </source>
</reference>
<feature type="compositionally biased region" description="Polar residues" evidence="1">
    <location>
        <begin position="33"/>
        <end position="45"/>
    </location>
</feature>
<organism evidence="2 3">
    <name type="scientific">Saguinus oedipus</name>
    <name type="common">Cotton-top tamarin</name>
    <name type="synonym">Oedipomidas oedipus</name>
    <dbReference type="NCBI Taxonomy" id="9490"/>
    <lineage>
        <taxon>Eukaryota</taxon>
        <taxon>Metazoa</taxon>
        <taxon>Chordata</taxon>
        <taxon>Craniata</taxon>
        <taxon>Vertebrata</taxon>
        <taxon>Euteleostomi</taxon>
        <taxon>Mammalia</taxon>
        <taxon>Eutheria</taxon>
        <taxon>Euarchontoglires</taxon>
        <taxon>Primates</taxon>
        <taxon>Haplorrhini</taxon>
        <taxon>Platyrrhini</taxon>
        <taxon>Cebidae</taxon>
        <taxon>Callitrichinae</taxon>
        <taxon>Saguinus</taxon>
    </lineage>
</organism>
<keyword evidence="3" id="KW-1185">Reference proteome</keyword>
<sequence>MADTYAVVQKRGAPAGAGTGTGTRSAEEAPLYSQVTPRAQRSGAQAENARGTLPGSGDPRR</sequence>
<feature type="region of interest" description="Disordered" evidence="1">
    <location>
        <begin position="1"/>
        <end position="61"/>
    </location>
</feature>
<accession>A0ABQ9VJJ3</accession>
<protein>
    <submittedName>
        <fullName evidence="2">Tyrosine-protein phosphatase non-receptor type 18</fullName>
    </submittedName>
</protein>
<dbReference type="Proteomes" id="UP001266305">
    <property type="component" value="Unassembled WGS sequence"/>
</dbReference>
<dbReference type="EMBL" id="JASSZA010000006">
    <property type="protein sequence ID" value="KAK2109260.1"/>
    <property type="molecule type" value="Genomic_DNA"/>
</dbReference>
<evidence type="ECO:0000313" key="2">
    <source>
        <dbReference type="EMBL" id="KAK2109260.1"/>
    </source>
</evidence>
<proteinExistence type="predicted"/>
<name>A0ABQ9VJJ3_SAGOE</name>
<comment type="caution">
    <text evidence="2">The sequence shown here is derived from an EMBL/GenBank/DDBJ whole genome shotgun (WGS) entry which is preliminary data.</text>
</comment>
<evidence type="ECO:0000256" key="1">
    <source>
        <dbReference type="SAM" id="MobiDB-lite"/>
    </source>
</evidence>
<evidence type="ECO:0000313" key="3">
    <source>
        <dbReference type="Proteomes" id="UP001266305"/>
    </source>
</evidence>